<keyword evidence="7" id="KW-1185">Reference proteome</keyword>
<keyword evidence="4" id="KW-0521">NADP</keyword>
<comment type="similarity">
    <text evidence="2">Belongs to the short-chain dehydrogenases/reductases (SDR) family.</text>
</comment>
<dbReference type="InterPro" id="IPR036291">
    <property type="entry name" value="NAD(P)-bd_dom_sf"/>
</dbReference>
<keyword evidence="5 6" id="KW-0560">Oxidoreductase</keyword>
<dbReference type="EC" id="1.1.1.320" evidence="6"/>
<proteinExistence type="inferred from homology"/>
<comment type="caution">
    <text evidence="6">The sequence shown here is derived from an EMBL/GenBank/DDBJ whole genome shotgun (WGS) entry which is preliminary data.</text>
</comment>
<evidence type="ECO:0000256" key="2">
    <source>
        <dbReference type="ARBA" id="ARBA00006484"/>
    </source>
</evidence>
<keyword evidence="3" id="KW-0963">Cytoplasm</keyword>
<accession>A0ABV6GBB6</accession>
<evidence type="ECO:0000313" key="6">
    <source>
        <dbReference type="EMBL" id="MFC0270971.1"/>
    </source>
</evidence>
<dbReference type="InterPro" id="IPR051721">
    <property type="entry name" value="Biopterin_syn/organic_redct"/>
</dbReference>
<evidence type="ECO:0000256" key="3">
    <source>
        <dbReference type="ARBA" id="ARBA00022490"/>
    </source>
</evidence>
<dbReference type="SUPFAM" id="SSF51735">
    <property type="entry name" value="NAD(P)-binding Rossmann-fold domains"/>
    <property type="match status" value="1"/>
</dbReference>
<dbReference type="GO" id="GO:0016491">
    <property type="term" value="F:oxidoreductase activity"/>
    <property type="evidence" value="ECO:0007669"/>
    <property type="project" value="UniProtKB-KW"/>
</dbReference>
<dbReference type="InterPro" id="IPR002347">
    <property type="entry name" value="SDR_fam"/>
</dbReference>
<dbReference type="Pfam" id="PF00106">
    <property type="entry name" value="adh_short"/>
    <property type="match status" value="1"/>
</dbReference>
<dbReference type="Proteomes" id="UP001589854">
    <property type="component" value="Unassembled WGS sequence"/>
</dbReference>
<evidence type="ECO:0000313" key="7">
    <source>
        <dbReference type="Proteomes" id="UP001589854"/>
    </source>
</evidence>
<evidence type="ECO:0000256" key="5">
    <source>
        <dbReference type="ARBA" id="ARBA00023002"/>
    </source>
</evidence>
<dbReference type="Gene3D" id="3.40.50.720">
    <property type="entry name" value="NAD(P)-binding Rossmann-like Domain"/>
    <property type="match status" value="1"/>
</dbReference>
<name>A0ABV6GBB6_9BACI</name>
<dbReference type="PRINTS" id="PR00081">
    <property type="entry name" value="GDHRDH"/>
</dbReference>
<dbReference type="EMBL" id="JBHLVO010000003">
    <property type="protein sequence ID" value="MFC0270971.1"/>
    <property type="molecule type" value="Genomic_DNA"/>
</dbReference>
<gene>
    <name evidence="6" type="ORF">ACFFIX_05855</name>
</gene>
<evidence type="ECO:0000256" key="4">
    <source>
        <dbReference type="ARBA" id="ARBA00022857"/>
    </source>
</evidence>
<dbReference type="NCBIfam" id="NF005381">
    <property type="entry name" value="PRK06924.1"/>
    <property type="match status" value="1"/>
</dbReference>
<dbReference type="PANTHER" id="PTHR44085">
    <property type="entry name" value="SEPIAPTERIN REDUCTASE"/>
    <property type="match status" value="1"/>
</dbReference>
<comment type="subcellular location">
    <subcellularLocation>
        <location evidence="1">Cytoplasm</location>
    </subcellularLocation>
</comment>
<sequence>MNYYIITGTSRGLGEAIVQQLLVEGNTLICISRTENKQLVTLAVSKQIPMIYKTGDISNENLVEKLVTEIFEEINFSGAEKITLLNNAGTIDPIKPVGKATNQDLIANVKVNLLAPILLCTEFIKRTEAFQGDRVIVNVSSGAANRPISGWSTYCSTKAGLDMFTKTLGLEQVESNSTLKAISFSPGVMDTEMQQTIRGSERADFSSVDQFKGYHEKGMLRTPETVASILLKFLETSFENGQVYDIKDLI</sequence>
<dbReference type="InterPro" id="IPR020904">
    <property type="entry name" value="Sc_DH/Rdtase_CS"/>
</dbReference>
<evidence type="ECO:0000256" key="1">
    <source>
        <dbReference type="ARBA" id="ARBA00004496"/>
    </source>
</evidence>
<dbReference type="PANTHER" id="PTHR44085:SF2">
    <property type="entry name" value="SEPIAPTERIN REDUCTASE"/>
    <property type="match status" value="1"/>
</dbReference>
<dbReference type="PROSITE" id="PS00061">
    <property type="entry name" value="ADH_SHORT"/>
    <property type="match status" value="1"/>
</dbReference>
<protein>
    <submittedName>
        <fullName evidence="6">(S)-benzoin forming benzil reductase</fullName>
        <ecNumber evidence="6">1.1.1.320</ecNumber>
    </submittedName>
</protein>
<reference evidence="6 7" key="1">
    <citation type="submission" date="2024-09" db="EMBL/GenBank/DDBJ databases">
        <authorList>
            <person name="Sun Q."/>
            <person name="Mori K."/>
        </authorList>
    </citation>
    <scope>NUCLEOTIDE SEQUENCE [LARGE SCALE GENOMIC DNA]</scope>
    <source>
        <strain evidence="6 7">CCM 7228</strain>
    </source>
</reference>
<organism evidence="6 7">
    <name type="scientific">Metabacillus herbersteinensis</name>
    <dbReference type="NCBI Taxonomy" id="283816"/>
    <lineage>
        <taxon>Bacteria</taxon>
        <taxon>Bacillati</taxon>
        <taxon>Bacillota</taxon>
        <taxon>Bacilli</taxon>
        <taxon>Bacillales</taxon>
        <taxon>Bacillaceae</taxon>
        <taxon>Metabacillus</taxon>
    </lineage>
</organism>
<dbReference type="RefSeq" id="WP_378931532.1">
    <property type="nucleotide sequence ID" value="NZ_JBHLVO010000003.1"/>
</dbReference>